<feature type="transmembrane region" description="Helical" evidence="1">
    <location>
        <begin position="92"/>
        <end position="114"/>
    </location>
</feature>
<dbReference type="Proteomes" id="UP000606008">
    <property type="component" value="Unassembled WGS sequence"/>
</dbReference>
<comment type="caution">
    <text evidence="2">The sequence shown here is derived from an EMBL/GenBank/DDBJ whole genome shotgun (WGS) entry which is preliminary data.</text>
</comment>
<evidence type="ECO:0000313" key="2">
    <source>
        <dbReference type="EMBL" id="NID10969.1"/>
    </source>
</evidence>
<protein>
    <recommendedName>
        <fullName evidence="4">DUF4231 domain-containing protein</fullName>
    </recommendedName>
</protein>
<keyword evidence="1" id="KW-1133">Transmembrane helix</keyword>
<reference evidence="3" key="1">
    <citation type="submission" date="2019-09" db="EMBL/GenBank/DDBJ databases">
        <authorList>
            <person name="Jung D.-H."/>
        </authorList>
    </citation>
    <scope>NUCLEOTIDE SEQUENCE [LARGE SCALE GENOMIC DNA]</scope>
    <source>
        <strain evidence="3">JA-25</strain>
    </source>
</reference>
<name>A0ABX0QFH0_9BACT</name>
<feature type="transmembrane region" description="Helical" evidence="1">
    <location>
        <begin position="120"/>
        <end position="142"/>
    </location>
</feature>
<evidence type="ECO:0000256" key="1">
    <source>
        <dbReference type="SAM" id="Phobius"/>
    </source>
</evidence>
<evidence type="ECO:0000313" key="3">
    <source>
        <dbReference type="Proteomes" id="UP000606008"/>
    </source>
</evidence>
<sequence length="223" mass="24789">MYPAYTLPVWLADEQQLRDEAVLFGLSEARPDEKIAAIRLAFAALTAPLEKQIEQHHDAIDRLTLLLEATAAQAPPPPAAVDWSGGWPVGKFLVGFLATSLLTIGTYLGTLPVIDTPIALLLAGLTGSSGCLVSLLVCQASYREAATVRRNSHSQADELHKQQAANQVVWQQQKQSEVDHVYLVEAELNRQNARRDLLIRLFESEFDLARSLRHQLRDRYVDL</sequence>
<reference evidence="3" key="2">
    <citation type="submission" date="2023-07" db="EMBL/GenBank/DDBJ databases">
        <authorList>
            <person name="Jung D.-H."/>
        </authorList>
    </citation>
    <scope>NUCLEOTIDE SEQUENCE [LARGE SCALE GENOMIC DNA]</scope>
    <source>
        <strain evidence="3">JA-25</strain>
    </source>
</reference>
<dbReference type="RefSeq" id="WP_166691992.1">
    <property type="nucleotide sequence ID" value="NZ_WAEL01000004.1"/>
</dbReference>
<keyword evidence="3" id="KW-1185">Reference proteome</keyword>
<gene>
    <name evidence="2" type="ORF">F7231_12385</name>
</gene>
<keyword evidence="1" id="KW-0472">Membrane</keyword>
<evidence type="ECO:0008006" key="4">
    <source>
        <dbReference type="Google" id="ProtNLM"/>
    </source>
</evidence>
<proteinExistence type="predicted"/>
<keyword evidence="1" id="KW-0812">Transmembrane</keyword>
<accession>A0ABX0QFH0</accession>
<dbReference type="EMBL" id="WAEL01000004">
    <property type="protein sequence ID" value="NID10969.1"/>
    <property type="molecule type" value="Genomic_DNA"/>
</dbReference>
<organism evidence="2 3">
    <name type="scientific">Fibrivirga algicola</name>
    <dbReference type="NCBI Taxonomy" id="2950420"/>
    <lineage>
        <taxon>Bacteria</taxon>
        <taxon>Pseudomonadati</taxon>
        <taxon>Bacteroidota</taxon>
        <taxon>Cytophagia</taxon>
        <taxon>Cytophagales</taxon>
        <taxon>Spirosomataceae</taxon>
        <taxon>Fibrivirga</taxon>
    </lineage>
</organism>